<evidence type="ECO:0000259" key="2">
    <source>
        <dbReference type="Pfam" id="PF24088"/>
    </source>
</evidence>
<evidence type="ECO:0000313" key="4">
    <source>
        <dbReference type="EMBL" id="BCK53163.1"/>
    </source>
</evidence>
<dbReference type="AlphaFoldDB" id="A0A7G1KFZ0"/>
<dbReference type="Pfam" id="PF24092">
    <property type="entry name" value="DUF7373_C"/>
    <property type="match status" value="1"/>
</dbReference>
<evidence type="ECO:0000256" key="1">
    <source>
        <dbReference type="SAM" id="SignalP"/>
    </source>
</evidence>
<dbReference type="KEGG" id="nwl:NWFMUON74_09350"/>
<dbReference type="RefSeq" id="WP_187686755.1">
    <property type="nucleotide sequence ID" value="NZ_AP023396.1"/>
</dbReference>
<dbReference type="PROSITE" id="PS51257">
    <property type="entry name" value="PROKAR_LIPOPROTEIN"/>
    <property type="match status" value="1"/>
</dbReference>
<dbReference type="EMBL" id="AP023396">
    <property type="protein sequence ID" value="BCK53163.1"/>
    <property type="molecule type" value="Genomic_DNA"/>
</dbReference>
<proteinExistence type="predicted"/>
<feature type="domain" description="DUF7373" evidence="2">
    <location>
        <begin position="53"/>
        <end position="247"/>
    </location>
</feature>
<protein>
    <recommendedName>
        <fullName evidence="6">Lipoprotein</fullName>
    </recommendedName>
</protein>
<dbReference type="GeneID" id="80345552"/>
<keyword evidence="1" id="KW-0732">Signal</keyword>
<organism evidence="4 5">
    <name type="scientific">Nocardia wallacei</name>
    <dbReference type="NCBI Taxonomy" id="480035"/>
    <lineage>
        <taxon>Bacteria</taxon>
        <taxon>Bacillati</taxon>
        <taxon>Actinomycetota</taxon>
        <taxon>Actinomycetes</taxon>
        <taxon>Mycobacteriales</taxon>
        <taxon>Nocardiaceae</taxon>
        <taxon>Nocardia</taxon>
    </lineage>
</organism>
<dbReference type="Pfam" id="PF24088">
    <property type="entry name" value="DUF7373"/>
    <property type="match status" value="1"/>
</dbReference>
<feature type="domain" description="DUF7373" evidence="3">
    <location>
        <begin position="276"/>
        <end position="403"/>
    </location>
</feature>
<reference evidence="4 5" key="1">
    <citation type="submission" date="2020-08" db="EMBL/GenBank/DDBJ databases">
        <title>Genome Sequencing of Nocardia wallacei strain FMUON74 and assembly.</title>
        <authorList>
            <person name="Toyokawa M."/>
            <person name="Uesaka K."/>
        </authorList>
    </citation>
    <scope>NUCLEOTIDE SEQUENCE [LARGE SCALE GENOMIC DNA]</scope>
    <source>
        <strain evidence="4 5">FMUON74</strain>
    </source>
</reference>
<keyword evidence="5" id="KW-1185">Reference proteome</keyword>
<dbReference type="InterPro" id="IPR055797">
    <property type="entry name" value="DUF7373"/>
</dbReference>
<evidence type="ECO:0000313" key="5">
    <source>
        <dbReference type="Proteomes" id="UP000516173"/>
    </source>
</evidence>
<sequence>MKKKLATLVITSAMSLLAAACGTVPGKVQPAEIDVRTLDTGSYNTDPAELRYDYTPNLTNGKQIAIMRLADVIAPGPDIDAKLDYGGAAPVLSPADATSIKFAENFVPVLTRHDMLYGMQTANSDRSENGPVEGDTAVNISVFQFPSDEAAAAAAQEFEAADFDIAKDQNQPVALNKYPKALSHWRPGIRTMGTRMARGSYVLSIFVRTPRSEVSDLAALAERVYDAQLPLLDTLPPVSKRDLLHLPFDPFGIFRKTFHPNDLFGVGIPGEMWLSDRAYLHFVDDKKATREIFRKTGVDAIGVVQNGISSDNNAAVAWRTRDFASAAALSDYLRGKSKRLVDSPPKMPDTFCSENVGFQPSSFTARNYNCTVRYDRFVGKVSSSQLLDAQQRAAAQYALFANSSW</sequence>
<name>A0A7G1KFZ0_9NOCA</name>
<evidence type="ECO:0008006" key="6">
    <source>
        <dbReference type="Google" id="ProtNLM"/>
    </source>
</evidence>
<feature type="signal peptide" evidence="1">
    <location>
        <begin position="1"/>
        <end position="18"/>
    </location>
</feature>
<gene>
    <name evidence="4" type="ORF">NWFMUON74_09350</name>
</gene>
<dbReference type="Proteomes" id="UP000516173">
    <property type="component" value="Chromosome"/>
</dbReference>
<feature type="chain" id="PRO_5039116882" description="Lipoprotein" evidence="1">
    <location>
        <begin position="19"/>
        <end position="405"/>
    </location>
</feature>
<accession>A0A7G1KFZ0</accession>
<dbReference type="InterPro" id="IPR056463">
    <property type="entry name" value="DUF7373_C"/>
</dbReference>
<evidence type="ECO:0000259" key="3">
    <source>
        <dbReference type="Pfam" id="PF24092"/>
    </source>
</evidence>